<keyword evidence="4 8" id="KW-0472">Membrane</keyword>
<sequence length="439" mass="50656">MAGEVEFKHWYAVAPRARGSSSSCEDVVVLGMSTARLRGPKRWANSWPRASGFVVDALLGGAWPWRPPAAVGCACGYPGSHCGNVSVPYALYLVSTDKSRCHAAASPQSTPLGSARGSLRSLSSLSPAPKHVLGVSRSAGKAEIARAYRQLARRYHPDRYRPEPGDQGPGRTPQSAEEAFLLVATAYETLKDEETRKDYDYMLDHPEEYYSHYYHYYSRRLAPKVDVRVVILVSVCAISVFQFVSWWNSYNKAISYLATVPKYRIQATEIAIQQGLLKKAKEKGRNKKSKEEIRDKEENIIKNIIKSKIDIKGGYQKPQIHDLLLFQIVLAPFHLCSYIVWYCRWIYNFNIKGKEYGEEERLYLIRKSMKMSKSQFDNLEDHQKETFLKRELWIKENYEVYKQEQEEELKKKLANDPRWKRYRRWMKNEGPGRLTFVDD</sequence>
<dbReference type="CDD" id="cd06257">
    <property type="entry name" value="DnaJ"/>
    <property type="match status" value="1"/>
</dbReference>
<keyword evidence="2 8" id="KW-0812">Transmembrane</keyword>
<feature type="transmembrane region" description="Helical" evidence="8">
    <location>
        <begin position="229"/>
        <end position="247"/>
    </location>
</feature>
<dbReference type="GO" id="GO:0005789">
    <property type="term" value="C:endoplasmic reticulum membrane"/>
    <property type="evidence" value="ECO:0007669"/>
    <property type="project" value="TreeGrafter"/>
</dbReference>
<comment type="subcellular location">
    <subcellularLocation>
        <location evidence="1">Membrane</location>
        <topology evidence="1">Multi-pass membrane protein</topology>
    </subcellularLocation>
</comment>
<organism evidence="10 11">
    <name type="scientific">Heterocephalus glaber</name>
    <name type="common">Naked mole rat</name>
    <dbReference type="NCBI Taxonomy" id="10181"/>
    <lineage>
        <taxon>Eukaryota</taxon>
        <taxon>Metazoa</taxon>
        <taxon>Chordata</taxon>
        <taxon>Craniata</taxon>
        <taxon>Vertebrata</taxon>
        <taxon>Euteleostomi</taxon>
        <taxon>Mammalia</taxon>
        <taxon>Eutheria</taxon>
        <taxon>Euarchontoglires</taxon>
        <taxon>Glires</taxon>
        <taxon>Rodentia</taxon>
        <taxon>Hystricomorpha</taxon>
        <taxon>Bathyergidae</taxon>
        <taxon>Heterocephalus</taxon>
    </lineage>
</organism>
<evidence type="ECO:0000256" key="7">
    <source>
        <dbReference type="ARBA" id="ARBA00024246"/>
    </source>
</evidence>
<dbReference type="eggNOG" id="KOG0722">
    <property type="taxonomic scope" value="Eukaryota"/>
</dbReference>
<dbReference type="SMART" id="SM00271">
    <property type="entry name" value="DnaJ"/>
    <property type="match status" value="1"/>
</dbReference>
<dbReference type="SUPFAM" id="SSF46565">
    <property type="entry name" value="Chaperone J-domain"/>
    <property type="match status" value="1"/>
</dbReference>
<evidence type="ECO:0000256" key="1">
    <source>
        <dbReference type="ARBA" id="ARBA00004141"/>
    </source>
</evidence>
<dbReference type="InterPro" id="IPR036869">
    <property type="entry name" value="J_dom_sf"/>
</dbReference>
<evidence type="ECO:0000256" key="4">
    <source>
        <dbReference type="ARBA" id="ARBA00023136"/>
    </source>
</evidence>
<keyword evidence="3 8" id="KW-1133">Transmembrane helix</keyword>
<dbReference type="EMBL" id="JH172220">
    <property type="protein sequence ID" value="EHB13735.1"/>
    <property type="molecule type" value="Genomic_DNA"/>
</dbReference>
<dbReference type="GO" id="GO:0006457">
    <property type="term" value="P:protein folding"/>
    <property type="evidence" value="ECO:0007669"/>
    <property type="project" value="InterPro"/>
</dbReference>
<dbReference type="InParanoid" id="G5BWS4"/>
<dbReference type="Proteomes" id="UP000006813">
    <property type="component" value="Unassembled WGS sequence"/>
</dbReference>
<dbReference type="PROSITE" id="PS50076">
    <property type="entry name" value="DNAJ_2"/>
    <property type="match status" value="1"/>
</dbReference>
<reference evidence="10 11" key="1">
    <citation type="journal article" date="2011" name="Nature">
        <title>Genome sequencing reveals insights into physiology and longevity of the naked mole rat.</title>
        <authorList>
            <person name="Kim E.B."/>
            <person name="Fang X."/>
            <person name="Fushan A.A."/>
            <person name="Huang Z."/>
            <person name="Lobanov A.V."/>
            <person name="Han L."/>
            <person name="Marino S.M."/>
            <person name="Sun X."/>
            <person name="Turanov A.A."/>
            <person name="Yang P."/>
            <person name="Yim S.H."/>
            <person name="Zhao X."/>
            <person name="Kasaikina M.V."/>
            <person name="Stoletzki N."/>
            <person name="Peng C."/>
            <person name="Polak P."/>
            <person name="Xiong Z."/>
            <person name="Kiezun A."/>
            <person name="Zhu Y."/>
            <person name="Chen Y."/>
            <person name="Kryukov G.V."/>
            <person name="Zhang Q."/>
            <person name="Peshkin L."/>
            <person name="Yang L."/>
            <person name="Bronson R.T."/>
            <person name="Buffenstein R."/>
            <person name="Wang B."/>
            <person name="Han C."/>
            <person name="Li Q."/>
            <person name="Chen L."/>
            <person name="Zhao W."/>
            <person name="Sunyaev S.R."/>
            <person name="Park T.J."/>
            <person name="Zhang G."/>
            <person name="Wang J."/>
            <person name="Gladyshev V.N."/>
        </authorList>
    </citation>
    <scope>NUCLEOTIDE SEQUENCE [LARGE SCALE GENOMIC DNA]</scope>
</reference>
<dbReference type="Gene3D" id="1.10.287.110">
    <property type="entry name" value="DnaJ domain"/>
    <property type="match status" value="1"/>
</dbReference>
<dbReference type="InterPro" id="IPR001623">
    <property type="entry name" value="DnaJ_domain"/>
</dbReference>
<dbReference type="FunFam" id="1.10.287.110:FF:000036">
    <property type="entry name" value="dnaJ homolog subfamily C member 25"/>
    <property type="match status" value="1"/>
</dbReference>
<evidence type="ECO:0000256" key="2">
    <source>
        <dbReference type="ARBA" id="ARBA00022692"/>
    </source>
</evidence>
<evidence type="ECO:0000259" key="9">
    <source>
        <dbReference type="PROSITE" id="PS50076"/>
    </source>
</evidence>
<dbReference type="PANTHER" id="PTHR44176:SF1">
    <property type="entry name" value="DNAJ HOMOLOG SUBFAMILY C MEMBER 25"/>
    <property type="match status" value="1"/>
</dbReference>
<evidence type="ECO:0000256" key="3">
    <source>
        <dbReference type="ARBA" id="ARBA00022989"/>
    </source>
</evidence>
<evidence type="ECO:0000256" key="8">
    <source>
        <dbReference type="SAM" id="Phobius"/>
    </source>
</evidence>
<feature type="domain" description="J" evidence="9">
    <location>
        <begin position="128"/>
        <end position="203"/>
    </location>
</feature>
<dbReference type="Pfam" id="PF00226">
    <property type="entry name" value="DnaJ"/>
    <property type="match status" value="1"/>
</dbReference>
<evidence type="ECO:0000256" key="6">
    <source>
        <dbReference type="ARBA" id="ARBA00024193"/>
    </source>
</evidence>
<dbReference type="STRING" id="10181.G5BWS4"/>
<proteinExistence type="inferred from homology"/>
<protein>
    <recommendedName>
        <fullName evidence="7">DnaJ homolog subfamily C member 25</fullName>
    </recommendedName>
</protein>
<accession>G5BWS4</accession>
<name>G5BWS4_HETGA</name>
<gene>
    <name evidence="10" type="ORF">GW7_09562</name>
</gene>
<feature type="transmembrane region" description="Helical" evidence="8">
    <location>
        <begin position="324"/>
        <end position="343"/>
    </location>
</feature>
<evidence type="ECO:0000313" key="11">
    <source>
        <dbReference type="Proteomes" id="UP000006813"/>
    </source>
</evidence>
<keyword evidence="5" id="KW-0143">Chaperone</keyword>
<dbReference type="InterPro" id="IPR044632">
    <property type="entry name" value="DNAJC25-like"/>
</dbReference>
<dbReference type="PANTHER" id="PTHR44176">
    <property type="entry name" value="DNAJ HOMOLOG SUBFAMILY C MEMBER 25"/>
    <property type="match status" value="1"/>
</dbReference>
<evidence type="ECO:0000313" key="10">
    <source>
        <dbReference type="EMBL" id="EHB13735.1"/>
    </source>
</evidence>
<dbReference type="FunCoup" id="G5BWS4">
    <property type="interactions" value="1083"/>
</dbReference>
<evidence type="ECO:0000256" key="5">
    <source>
        <dbReference type="ARBA" id="ARBA00023186"/>
    </source>
</evidence>
<comment type="similarity">
    <text evidence="6">Belongs to the DNAJC25 family.</text>
</comment>
<dbReference type="PRINTS" id="PR00625">
    <property type="entry name" value="JDOMAIN"/>
</dbReference>
<dbReference type="AlphaFoldDB" id="G5BWS4"/>